<sequence>MENQGLEEDHLEEDQEIDSLQIEIGTSDPQLEENIGSASFGTSNTRKESRVLSETRKRRLDKGQLVFEIDECAGRIIGEDNQRFITKGGCLVRDNAKFDGKTWRNQSDLLREDIINKCMENSNYDPNCRLMVRAIHTQLANQHKNKMYRLHVHYKKFSTKDEATRHPPNGITSNIDWVKLCEEFASEEFQKMSAKNKENRSMNEVPPAVGTVSIARIVDKRRREGEQVSAIEQYKIGHFSTKKNKMVNEKADEIWKLEGSSLFYEI</sequence>
<accession>A0ACB9C3Q7</accession>
<protein>
    <submittedName>
        <fullName evidence="1">Uncharacterized protein</fullName>
    </submittedName>
</protein>
<name>A0ACB9C3Q7_ARCLA</name>
<evidence type="ECO:0000313" key="1">
    <source>
        <dbReference type="EMBL" id="KAI3728823.1"/>
    </source>
</evidence>
<proteinExistence type="predicted"/>
<reference evidence="2" key="1">
    <citation type="journal article" date="2022" name="Mol. Ecol. Resour.">
        <title>The genomes of chicory, endive, great burdock and yacon provide insights into Asteraceae palaeo-polyploidization history and plant inulin production.</title>
        <authorList>
            <person name="Fan W."/>
            <person name="Wang S."/>
            <person name="Wang H."/>
            <person name="Wang A."/>
            <person name="Jiang F."/>
            <person name="Liu H."/>
            <person name="Zhao H."/>
            <person name="Xu D."/>
            <person name="Zhang Y."/>
        </authorList>
    </citation>
    <scope>NUCLEOTIDE SEQUENCE [LARGE SCALE GENOMIC DNA]</scope>
    <source>
        <strain evidence="2">cv. Niubang</strain>
    </source>
</reference>
<keyword evidence="2" id="KW-1185">Reference proteome</keyword>
<gene>
    <name evidence="1" type="ORF">L6452_17467</name>
</gene>
<dbReference type="Proteomes" id="UP001055879">
    <property type="component" value="Linkage Group LG05"/>
</dbReference>
<organism evidence="1 2">
    <name type="scientific">Arctium lappa</name>
    <name type="common">Greater burdock</name>
    <name type="synonym">Lappa major</name>
    <dbReference type="NCBI Taxonomy" id="4217"/>
    <lineage>
        <taxon>Eukaryota</taxon>
        <taxon>Viridiplantae</taxon>
        <taxon>Streptophyta</taxon>
        <taxon>Embryophyta</taxon>
        <taxon>Tracheophyta</taxon>
        <taxon>Spermatophyta</taxon>
        <taxon>Magnoliopsida</taxon>
        <taxon>eudicotyledons</taxon>
        <taxon>Gunneridae</taxon>
        <taxon>Pentapetalae</taxon>
        <taxon>asterids</taxon>
        <taxon>campanulids</taxon>
        <taxon>Asterales</taxon>
        <taxon>Asteraceae</taxon>
        <taxon>Carduoideae</taxon>
        <taxon>Cardueae</taxon>
        <taxon>Arctiinae</taxon>
        <taxon>Arctium</taxon>
    </lineage>
</organism>
<evidence type="ECO:0000313" key="2">
    <source>
        <dbReference type="Proteomes" id="UP001055879"/>
    </source>
</evidence>
<comment type="caution">
    <text evidence="1">The sequence shown here is derived from an EMBL/GenBank/DDBJ whole genome shotgun (WGS) entry which is preliminary data.</text>
</comment>
<reference evidence="1 2" key="2">
    <citation type="journal article" date="2022" name="Mol. Ecol. Resour.">
        <title>The genomes of chicory, endive, great burdock and yacon provide insights into Asteraceae paleo-polyploidization history and plant inulin production.</title>
        <authorList>
            <person name="Fan W."/>
            <person name="Wang S."/>
            <person name="Wang H."/>
            <person name="Wang A."/>
            <person name="Jiang F."/>
            <person name="Liu H."/>
            <person name="Zhao H."/>
            <person name="Xu D."/>
            <person name="Zhang Y."/>
        </authorList>
    </citation>
    <scope>NUCLEOTIDE SEQUENCE [LARGE SCALE GENOMIC DNA]</scope>
    <source>
        <strain evidence="2">cv. Niubang</strain>
    </source>
</reference>
<dbReference type="EMBL" id="CM042051">
    <property type="protein sequence ID" value="KAI3728823.1"/>
    <property type="molecule type" value="Genomic_DNA"/>
</dbReference>